<accession>A0A8J3E880</accession>
<evidence type="ECO:0000313" key="3">
    <source>
        <dbReference type="Proteomes" id="UP000636949"/>
    </source>
</evidence>
<keyword evidence="1" id="KW-0472">Membrane</keyword>
<comment type="caution">
    <text evidence="2">The sequence shown here is derived from an EMBL/GenBank/DDBJ whole genome shotgun (WGS) entry which is preliminary data.</text>
</comment>
<dbReference type="RefSeq" id="WP_170137178.1">
    <property type="nucleotide sequence ID" value="NZ_BMJS01000004.1"/>
</dbReference>
<evidence type="ECO:0000256" key="1">
    <source>
        <dbReference type="SAM" id="Phobius"/>
    </source>
</evidence>
<dbReference type="Proteomes" id="UP000636949">
    <property type="component" value="Unassembled WGS sequence"/>
</dbReference>
<dbReference type="EMBL" id="BMJS01000004">
    <property type="protein sequence ID" value="GGF91949.1"/>
    <property type="molecule type" value="Genomic_DNA"/>
</dbReference>
<feature type="transmembrane region" description="Helical" evidence="1">
    <location>
        <begin position="25"/>
        <end position="45"/>
    </location>
</feature>
<dbReference type="AlphaFoldDB" id="A0A8J3E880"/>
<keyword evidence="1" id="KW-0812">Transmembrane</keyword>
<keyword evidence="3" id="KW-1185">Reference proteome</keyword>
<reference evidence="2" key="2">
    <citation type="submission" date="2020-09" db="EMBL/GenBank/DDBJ databases">
        <authorList>
            <person name="Sun Q."/>
            <person name="Zhou Y."/>
        </authorList>
    </citation>
    <scope>NUCLEOTIDE SEQUENCE</scope>
    <source>
        <strain evidence="2">CGMCC 1.15758</strain>
    </source>
</reference>
<reference evidence="2" key="1">
    <citation type="journal article" date="2014" name="Int. J. Syst. Evol. Microbiol.">
        <title>Complete genome sequence of Corynebacterium casei LMG S-19264T (=DSM 44701T), isolated from a smear-ripened cheese.</title>
        <authorList>
            <consortium name="US DOE Joint Genome Institute (JGI-PGF)"/>
            <person name="Walter F."/>
            <person name="Albersmeier A."/>
            <person name="Kalinowski J."/>
            <person name="Ruckert C."/>
        </authorList>
    </citation>
    <scope>NUCLEOTIDE SEQUENCE</scope>
    <source>
        <strain evidence="2">CGMCC 1.15758</strain>
    </source>
</reference>
<organism evidence="2 3">
    <name type="scientific">Cysteiniphilum litorale</name>
    <dbReference type="NCBI Taxonomy" id="2056700"/>
    <lineage>
        <taxon>Bacteria</taxon>
        <taxon>Pseudomonadati</taxon>
        <taxon>Pseudomonadota</taxon>
        <taxon>Gammaproteobacteria</taxon>
        <taxon>Thiotrichales</taxon>
        <taxon>Fastidiosibacteraceae</taxon>
        <taxon>Cysteiniphilum</taxon>
    </lineage>
</organism>
<proteinExistence type="predicted"/>
<protein>
    <submittedName>
        <fullName evidence="2">Uncharacterized protein</fullName>
    </submittedName>
</protein>
<evidence type="ECO:0000313" key="2">
    <source>
        <dbReference type="EMBL" id="GGF91949.1"/>
    </source>
</evidence>
<name>A0A8J3E880_9GAMM</name>
<gene>
    <name evidence="2" type="ORF">GCM10010995_06360</name>
</gene>
<keyword evidence="1" id="KW-1133">Transmembrane helix</keyword>
<sequence>MLYIKCIIVYNGFVNRNIYRKKRAYLILTLIMLLFSYIVIATGLFNLKNVYSRTDIALKNRGSSVIHTYNDIGEYNEYIKYEIPKYKMAIEKQLAINEALKQLLISNGKER</sequence>